<dbReference type="Proteomes" id="UP000005090">
    <property type="component" value="Chromosome"/>
</dbReference>
<comment type="similarity">
    <text evidence="3">Belongs to the LptF/LptG family.</text>
</comment>
<evidence type="ECO:0000313" key="11">
    <source>
        <dbReference type="Proteomes" id="UP000005090"/>
    </source>
</evidence>
<keyword evidence="11" id="KW-1185">Reference proteome</keyword>
<feature type="transmembrane region" description="Helical" evidence="9">
    <location>
        <begin position="334"/>
        <end position="351"/>
    </location>
</feature>
<feature type="transmembrane region" description="Helical" evidence="9">
    <location>
        <begin position="102"/>
        <end position="122"/>
    </location>
</feature>
<dbReference type="GO" id="GO:0043190">
    <property type="term" value="C:ATP-binding cassette (ABC) transporter complex"/>
    <property type="evidence" value="ECO:0007669"/>
    <property type="project" value="InterPro"/>
</dbReference>
<evidence type="ECO:0000256" key="7">
    <source>
        <dbReference type="ARBA" id="ARBA00023136"/>
    </source>
</evidence>
<feature type="transmembrane region" description="Helical" evidence="9">
    <location>
        <begin position="12"/>
        <end position="32"/>
    </location>
</feature>
<gene>
    <name evidence="10" type="ORF">Metal_2517</name>
</gene>
<evidence type="ECO:0000256" key="3">
    <source>
        <dbReference type="ARBA" id="ARBA00007725"/>
    </source>
</evidence>
<dbReference type="eggNOG" id="COG0795">
    <property type="taxonomic scope" value="Bacteria"/>
</dbReference>
<organism evidence="10 11">
    <name type="scientific">Methylomicrobium album BG8</name>
    <dbReference type="NCBI Taxonomy" id="686340"/>
    <lineage>
        <taxon>Bacteria</taxon>
        <taxon>Pseudomonadati</taxon>
        <taxon>Pseudomonadota</taxon>
        <taxon>Gammaproteobacteria</taxon>
        <taxon>Methylococcales</taxon>
        <taxon>Methylococcaceae</taxon>
        <taxon>Methylomicrobium</taxon>
    </lineage>
</organism>
<feature type="transmembrane region" description="Helical" evidence="9">
    <location>
        <begin position="304"/>
        <end position="328"/>
    </location>
</feature>
<dbReference type="Pfam" id="PF03739">
    <property type="entry name" value="LptF_LptG"/>
    <property type="match status" value="1"/>
</dbReference>
<evidence type="ECO:0000256" key="6">
    <source>
        <dbReference type="ARBA" id="ARBA00022989"/>
    </source>
</evidence>
<comment type="subunit">
    <text evidence="8">Component of the lipopolysaccharide transport and assembly complex. The LptBFG transporter is composed of two ATP-binding proteins (LptB) and two transmembrane proteins (LptF and LptG).</text>
</comment>
<evidence type="ECO:0000256" key="8">
    <source>
        <dbReference type="ARBA" id="ARBA00026081"/>
    </source>
</evidence>
<keyword evidence="7 9" id="KW-0472">Membrane</keyword>
<keyword evidence="6 9" id="KW-1133">Transmembrane helix</keyword>
<dbReference type="GO" id="GO:0015920">
    <property type="term" value="P:lipopolysaccharide transport"/>
    <property type="evidence" value="ECO:0007669"/>
    <property type="project" value="TreeGrafter"/>
</dbReference>
<dbReference type="GO" id="GO:0055085">
    <property type="term" value="P:transmembrane transport"/>
    <property type="evidence" value="ECO:0007669"/>
    <property type="project" value="InterPro"/>
</dbReference>
<proteinExistence type="inferred from homology"/>
<dbReference type="AlphaFoldDB" id="H8GI90"/>
<dbReference type="PANTHER" id="PTHR33529:SF2">
    <property type="entry name" value="LIPOPOLYSACCHARIDE EXPORT SYSTEM PERMEASE PROTEIN LPTG"/>
    <property type="match status" value="1"/>
</dbReference>
<keyword evidence="4" id="KW-1003">Cell membrane</keyword>
<keyword evidence="5 9" id="KW-0812">Transmembrane</keyword>
<evidence type="ECO:0000256" key="2">
    <source>
        <dbReference type="ARBA" id="ARBA00004651"/>
    </source>
</evidence>
<reference evidence="10 11" key="1">
    <citation type="journal article" date="2013" name="Genome Announc.">
        <title>Genome Sequence of the Obligate Gammaproteobacterial Methanotroph Methylomicrobium album Strain BG8.</title>
        <authorList>
            <person name="Kits K.D."/>
            <person name="Kalyuzhnaya M.G."/>
            <person name="Klotz M.G."/>
            <person name="Jetten M.S."/>
            <person name="Op den Camp H.J."/>
            <person name="Vuilleumier S."/>
            <person name="Bringel F."/>
            <person name="Dispirito A.A."/>
            <person name="Murrell J.C."/>
            <person name="Bruce D."/>
            <person name="Cheng J.F."/>
            <person name="Copeland A."/>
            <person name="Goodwin L."/>
            <person name="Hauser L."/>
            <person name="Lajus A."/>
            <person name="Land M.L."/>
            <person name="Lapidus A."/>
            <person name="Lucas S."/>
            <person name="Medigue C."/>
            <person name="Pitluck S."/>
            <person name="Woyke T."/>
            <person name="Zeytun A."/>
            <person name="Stein L.Y."/>
        </authorList>
    </citation>
    <scope>NUCLEOTIDE SEQUENCE [LARGE SCALE GENOMIC DNA]</scope>
    <source>
        <strain evidence="10 11">BG8</strain>
    </source>
</reference>
<dbReference type="STRING" id="686340.Metal_2517"/>
<name>H8GI90_METAL</name>
<accession>H8GI90</accession>
<sequence>MNVLTRYLVKEILKGSLISILFLLTLFNLFTFTDEMKDLGKGSYGLKEIALYLALTSPRVFYELVPASALLGSLFILGAMANNRELTAMQAAGLSVPGIIRGVMAAGAVLVIVSIGVGEYVAPVAERQAQLIKSVAKHDTVQTHTLYGIWLREKNKFINVRKIEDNGDLANISIYELDNNRRLQSALHADRARFLGKEQWQLQQIRQSDISKEKMRAAAFPEQRMNSSIAPEILDITVVSPDNLSVLELARYVDFLKRNHQKSQVFELALWSRLVNPFVTFVMLMISAPFVIGVRRGISVGARMIIGVVIGLGFNIIDKIIGHLGLIYELNAPLTALLPSLLTFLAAYWALRRSYA</sequence>
<protein>
    <submittedName>
        <fullName evidence="10">Putative permease</fullName>
    </submittedName>
</protein>
<feature type="transmembrane region" description="Helical" evidence="9">
    <location>
        <begin position="60"/>
        <end position="81"/>
    </location>
</feature>
<evidence type="ECO:0000256" key="1">
    <source>
        <dbReference type="ARBA" id="ARBA00002265"/>
    </source>
</evidence>
<evidence type="ECO:0000256" key="4">
    <source>
        <dbReference type="ARBA" id="ARBA00022475"/>
    </source>
</evidence>
<feature type="transmembrane region" description="Helical" evidence="9">
    <location>
        <begin position="270"/>
        <end position="292"/>
    </location>
</feature>
<comment type="subcellular location">
    <subcellularLocation>
        <location evidence="2">Cell membrane</location>
        <topology evidence="2">Multi-pass membrane protein</topology>
    </subcellularLocation>
</comment>
<evidence type="ECO:0000256" key="5">
    <source>
        <dbReference type="ARBA" id="ARBA00022692"/>
    </source>
</evidence>
<dbReference type="EMBL" id="CM001475">
    <property type="protein sequence ID" value="EIC30234.1"/>
    <property type="molecule type" value="Genomic_DNA"/>
</dbReference>
<dbReference type="NCBIfam" id="TIGR04408">
    <property type="entry name" value="LptG_lptG"/>
    <property type="match status" value="1"/>
</dbReference>
<dbReference type="PANTHER" id="PTHR33529">
    <property type="entry name" value="SLR0882 PROTEIN-RELATED"/>
    <property type="match status" value="1"/>
</dbReference>
<dbReference type="InterPro" id="IPR030923">
    <property type="entry name" value="LptG"/>
</dbReference>
<dbReference type="HOGENOM" id="CLU_028799_1_1_6"/>
<dbReference type="InterPro" id="IPR005495">
    <property type="entry name" value="LptG/LptF_permease"/>
</dbReference>
<evidence type="ECO:0000256" key="9">
    <source>
        <dbReference type="SAM" id="Phobius"/>
    </source>
</evidence>
<evidence type="ECO:0000313" key="10">
    <source>
        <dbReference type="EMBL" id="EIC30234.1"/>
    </source>
</evidence>
<comment type="function">
    <text evidence="1">Part of the ABC transporter complex LptBFG involved in the translocation of lipopolysaccharide (LPS) from the inner membrane to the outer membrane.</text>
</comment>
<dbReference type="RefSeq" id="WP_005372762.1">
    <property type="nucleotide sequence ID" value="NZ_CM001475.1"/>
</dbReference>